<gene>
    <name evidence="1" type="ORF">N7494_004757</name>
</gene>
<name>A0AAD6D1J3_9EURO</name>
<dbReference type="Proteomes" id="UP001220324">
    <property type="component" value="Unassembled WGS sequence"/>
</dbReference>
<protein>
    <submittedName>
        <fullName evidence="1">Uncharacterized protein</fullName>
    </submittedName>
</protein>
<sequence length="79" mass="8893">MPTLSPCAPERFGLDMTWSVIPSKSITDLTVQQVTGNQIIWMYIHEKASKWFESTNAQSKRVAWTPSCRSGEGSFKGKK</sequence>
<dbReference type="AlphaFoldDB" id="A0AAD6D1J3"/>
<keyword evidence="2" id="KW-1185">Reference proteome</keyword>
<comment type="caution">
    <text evidence="1">The sequence shown here is derived from an EMBL/GenBank/DDBJ whole genome shotgun (WGS) entry which is preliminary data.</text>
</comment>
<evidence type="ECO:0000313" key="1">
    <source>
        <dbReference type="EMBL" id="KAJ5547172.1"/>
    </source>
</evidence>
<dbReference type="EMBL" id="JAQIZZ010000003">
    <property type="protein sequence ID" value="KAJ5547172.1"/>
    <property type="molecule type" value="Genomic_DNA"/>
</dbReference>
<proteinExistence type="predicted"/>
<organism evidence="1 2">
    <name type="scientific">Penicillium frequentans</name>
    <dbReference type="NCBI Taxonomy" id="3151616"/>
    <lineage>
        <taxon>Eukaryota</taxon>
        <taxon>Fungi</taxon>
        <taxon>Dikarya</taxon>
        <taxon>Ascomycota</taxon>
        <taxon>Pezizomycotina</taxon>
        <taxon>Eurotiomycetes</taxon>
        <taxon>Eurotiomycetidae</taxon>
        <taxon>Eurotiales</taxon>
        <taxon>Aspergillaceae</taxon>
        <taxon>Penicillium</taxon>
    </lineage>
</organism>
<evidence type="ECO:0000313" key="2">
    <source>
        <dbReference type="Proteomes" id="UP001220324"/>
    </source>
</evidence>
<accession>A0AAD6D1J3</accession>
<reference evidence="1 2" key="1">
    <citation type="journal article" date="2023" name="IMA Fungus">
        <title>Comparative genomic study of the Penicillium genus elucidates a diverse pangenome and 15 lateral gene transfer events.</title>
        <authorList>
            <person name="Petersen C."/>
            <person name="Sorensen T."/>
            <person name="Nielsen M.R."/>
            <person name="Sondergaard T.E."/>
            <person name="Sorensen J.L."/>
            <person name="Fitzpatrick D.A."/>
            <person name="Frisvad J.C."/>
            <person name="Nielsen K.L."/>
        </authorList>
    </citation>
    <scope>NUCLEOTIDE SEQUENCE [LARGE SCALE GENOMIC DNA]</scope>
    <source>
        <strain evidence="1 2">IBT 35679</strain>
    </source>
</reference>